<accession>A0ABM3ZWR8</accession>
<evidence type="ECO:0000256" key="3">
    <source>
        <dbReference type="ARBA" id="ARBA00022448"/>
    </source>
</evidence>
<evidence type="ECO:0000256" key="2">
    <source>
        <dbReference type="ARBA" id="ARBA00006375"/>
    </source>
</evidence>
<dbReference type="PROSITE" id="PS50920">
    <property type="entry name" value="SOLCAR"/>
    <property type="match status" value="1"/>
</dbReference>
<name>A0ABM3ZWR8_ZIZJJ</name>
<evidence type="ECO:0000256" key="4">
    <source>
        <dbReference type="ARBA" id="ARBA00022449"/>
    </source>
</evidence>
<sequence length="127" mass="13684">MRPVKVNKFHLCLKLRGKNKEEFKNYGLTEASGGVAGAFSLLFVYSLNYARTHLANDAKAAKKGGERQFNGLIDGSLPMNEVAKSLFKGSSANILHAVVGVAGDGVLVGYDNLQLIMFWKKYGSSGA</sequence>
<dbReference type="PANTHER" id="PTHR45635">
    <property type="entry name" value="ADP,ATP CARRIER PROTEIN 1-RELATED-RELATED"/>
    <property type="match status" value="1"/>
</dbReference>
<keyword evidence="7" id="KW-0999">Mitochondrion inner membrane</keyword>
<organism evidence="15 16">
    <name type="scientific">Ziziphus jujuba</name>
    <name type="common">Chinese jujube</name>
    <name type="synonym">Ziziphus sativa</name>
    <dbReference type="NCBI Taxonomy" id="326968"/>
    <lineage>
        <taxon>Eukaryota</taxon>
        <taxon>Viridiplantae</taxon>
        <taxon>Streptophyta</taxon>
        <taxon>Embryophyta</taxon>
        <taxon>Tracheophyta</taxon>
        <taxon>Spermatophyta</taxon>
        <taxon>Magnoliopsida</taxon>
        <taxon>eudicotyledons</taxon>
        <taxon>Gunneridae</taxon>
        <taxon>Pentapetalae</taxon>
        <taxon>rosids</taxon>
        <taxon>fabids</taxon>
        <taxon>Rosales</taxon>
        <taxon>Rhamnaceae</taxon>
        <taxon>Paliureae</taxon>
        <taxon>Ziziphus</taxon>
    </lineage>
</organism>
<dbReference type="InterPro" id="IPR023395">
    <property type="entry name" value="MCP_dom_sf"/>
</dbReference>
<keyword evidence="6" id="KW-0677">Repeat</keyword>
<dbReference type="InterPro" id="IPR018108">
    <property type="entry name" value="MCP_transmembrane"/>
</dbReference>
<evidence type="ECO:0000256" key="8">
    <source>
        <dbReference type="ARBA" id="ARBA00022989"/>
    </source>
</evidence>
<evidence type="ECO:0000256" key="7">
    <source>
        <dbReference type="ARBA" id="ARBA00022792"/>
    </source>
</evidence>
<dbReference type="RefSeq" id="XP_060668935.1">
    <property type="nucleotide sequence ID" value="XM_060812952.1"/>
</dbReference>
<comment type="subunit">
    <text evidence="14">Monomer.</text>
</comment>
<proteinExistence type="inferred from homology"/>
<evidence type="ECO:0000313" key="15">
    <source>
        <dbReference type="Proteomes" id="UP001652623"/>
    </source>
</evidence>
<dbReference type="SUPFAM" id="SSF103506">
    <property type="entry name" value="Mitochondrial carrier"/>
    <property type="match status" value="1"/>
</dbReference>
<evidence type="ECO:0000256" key="11">
    <source>
        <dbReference type="ARBA" id="ARBA00024143"/>
    </source>
</evidence>
<gene>
    <name evidence="16" type="primary">LOC132800054</name>
</gene>
<comment type="subcellular location">
    <subcellularLocation>
        <location evidence="14">Membrane</location>
        <topology evidence="14">Multi-pass membrane protein</topology>
    </subcellularLocation>
    <subcellularLocation>
        <location evidence="1">Mitochondrion inner membrane</location>
        <topology evidence="1">Multi-pass membrane protein</topology>
    </subcellularLocation>
</comment>
<evidence type="ECO:0000256" key="12">
    <source>
        <dbReference type="PROSITE-ProRule" id="PRU00282"/>
    </source>
</evidence>
<dbReference type="InterPro" id="IPR002113">
    <property type="entry name" value="ADT_euk_type"/>
</dbReference>
<dbReference type="Proteomes" id="UP001652623">
    <property type="component" value="Chromosome 11"/>
</dbReference>
<keyword evidence="5 12" id="KW-0812">Transmembrane</keyword>
<comment type="function">
    <text evidence="14">Catalyzes the exchange of ADP and ATP across the membrane.</text>
</comment>
<evidence type="ECO:0000256" key="5">
    <source>
        <dbReference type="ARBA" id="ARBA00022692"/>
    </source>
</evidence>
<feature type="repeat" description="Solcar" evidence="12">
    <location>
        <begin position="24"/>
        <end position="116"/>
    </location>
</feature>
<keyword evidence="9" id="KW-0496">Mitochondrion</keyword>
<evidence type="ECO:0000256" key="10">
    <source>
        <dbReference type="ARBA" id="ARBA00023136"/>
    </source>
</evidence>
<dbReference type="PANTHER" id="PTHR45635:SF14">
    <property type="entry name" value="ADP_ATP TRANSLOCASE"/>
    <property type="match status" value="1"/>
</dbReference>
<comment type="similarity">
    <text evidence="2 13">Belongs to the mitochondrial carrier (TC 2.A.29) family.</text>
</comment>
<comment type="catalytic activity">
    <reaction evidence="11">
        <text>ADP(in) + ATP(out) = ADP(out) + ATP(in)</text>
        <dbReference type="Rhea" id="RHEA:34999"/>
        <dbReference type="ChEBI" id="CHEBI:30616"/>
        <dbReference type="ChEBI" id="CHEBI:456216"/>
    </reaction>
    <physiologicalReaction direction="left-to-right" evidence="11">
        <dbReference type="Rhea" id="RHEA:35000"/>
    </physiologicalReaction>
</comment>
<keyword evidence="15" id="KW-1185">Reference proteome</keyword>
<evidence type="ECO:0000256" key="14">
    <source>
        <dbReference type="RuleBase" id="RU368008"/>
    </source>
</evidence>
<evidence type="ECO:0000256" key="9">
    <source>
        <dbReference type="ARBA" id="ARBA00023128"/>
    </source>
</evidence>
<dbReference type="GeneID" id="132800054"/>
<dbReference type="Pfam" id="PF00153">
    <property type="entry name" value="Mito_carr"/>
    <property type="match status" value="1"/>
</dbReference>
<keyword evidence="3 13" id="KW-0813">Transport</keyword>
<keyword evidence="8" id="KW-1133">Transmembrane helix</keyword>
<keyword evidence="10 12" id="KW-0472">Membrane</keyword>
<keyword evidence="4" id="KW-0050">Antiport</keyword>
<evidence type="ECO:0000256" key="6">
    <source>
        <dbReference type="ARBA" id="ARBA00022737"/>
    </source>
</evidence>
<reference evidence="16" key="1">
    <citation type="submission" date="2025-08" db="UniProtKB">
        <authorList>
            <consortium name="RefSeq"/>
        </authorList>
    </citation>
    <scope>IDENTIFICATION</scope>
    <source>
        <tissue evidence="16">Seedling</tissue>
    </source>
</reference>
<protein>
    <recommendedName>
        <fullName evidence="14">ADP/ATP translocase</fullName>
    </recommendedName>
    <alternativeName>
        <fullName evidence="14">ADP,ATP carrier protein</fullName>
    </alternativeName>
</protein>
<evidence type="ECO:0000256" key="1">
    <source>
        <dbReference type="ARBA" id="ARBA00004448"/>
    </source>
</evidence>
<dbReference type="Gene3D" id="1.50.40.10">
    <property type="entry name" value="Mitochondrial carrier domain"/>
    <property type="match status" value="1"/>
</dbReference>
<evidence type="ECO:0000313" key="16">
    <source>
        <dbReference type="RefSeq" id="XP_060668935.1"/>
    </source>
</evidence>
<evidence type="ECO:0000256" key="13">
    <source>
        <dbReference type="RuleBase" id="RU000488"/>
    </source>
</evidence>